<evidence type="ECO:0000313" key="9">
    <source>
        <dbReference type="EMBL" id="MTV89544.1"/>
    </source>
</evidence>
<sequence>MVKLTTCYFCDYGSYYGNKDETTSYPIYEIPEAWRYIKFASLVNFRIGKTPPRSEATFWGTEIPWVSISDMPISGYVTNTRESISKLALKSKKIDISPKGTLLMSFKLSIGKVAILDIPATHNEAIISIFPYANKENIIRDYLMIFLPLISTLGDSKDAIKGKTLNSTSISELLIPISNHEEMKRIISKVDLLFQKVSQLFE</sequence>
<dbReference type="REBASE" id="234346">
    <property type="entry name" value="S2.Spn335ORF2410P"/>
</dbReference>
<dbReference type="Proteomes" id="UP001184693">
    <property type="component" value="Unassembled WGS sequence"/>
</dbReference>
<keyword evidence="7" id="KW-0378">Hydrolase</keyword>
<dbReference type="InterPro" id="IPR044946">
    <property type="entry name" value="Restrct_endonuc_typeI_TRD_sf"/>
</dbReference>
<dbReference type="EMBL" id="WNHU01000102">
    <property type="protein sequence ID" value="MTV44132.1"/>
    <property type="molecule type" value="Genomic_DNA"/>
</dbReference>
<dbReference type="GO" id="GO:0003677">
    <property type="term" value="F:DNA binding"/>
    <property type="evidence" value="ECO:0007669"/>
    <property type="project" value="UniProtKB-KW"/>
</dbReference>
<evidence type="ECO:0000256" key="2">
    <source>
        <dbReference type="ARBA" id="ARBA00022747"/>
    </source>
</evidence>
<dbReference type="EC" id="3.1.21.-" evidence="7"/>
<dbReference type="AlphaFoldDB" id="A0A0B7LDQ8"/>
<dbReference type="Proteomes" id="UP000405447">
    <property type="component" value="Unassembled WGS sequence"/>
</dbReference>
<evidence type="ECO:0000313" key="14">
    <source>
        <dbReference type="EMBL" id="VST75667.1"/>
    </source>
</evidence>
<evidence type="ECO:0000313" key="21">
    <source>
        <dbReference type="Proteomes" id="UP000476212"/>
    </source>
</evidence>
<dbReference type="Proteomes" id="UP000490982">
    <property type="component" value="Unassembled WGS sequence"/>
</dbReference>
<dbReference type="EMBL" id="CQVU01000007">
    <property type="protein sequence ID" value="COA12955.1"/>
    <property type="molecule type" value="Genomic_DNA"/>
</dbReference>
<dbReference type="OrthoDB" id="9795776at2"/>
<keyword evidence="3" id="KW-0238">DNA-binding</keyword>
<evidence type="ECO:0000256" key="1">
    <source>
        <dbReference type="ARBA" id="ARBA00010923"/>
    </source>
</evidence>
<evidence type="ECO:0000313" key="8">
    <source>
        <dbReference type="EMBL" id="MTV44132.1"/>
    </source>
</evidence>
<dbReference type="Proteomes" id="UP000311674">
    <property type="component" value="Unassembled WGS sequence"/>
</dbReference>
<evidence type="ECO:0000313" key="19">
    <source>
        <dbReference type="Proteomes" id="UP000437160"/>
    </source>
</evidence>
<reference evidence="16 17" key="2">
    <citation type="submission" date="2019-04" db="EMBL/GenBank/DDBJ databases">
        <authorList>
            <consortium name="Pathogen Informatics"/>
        </authorList>
    </citation>
    <scope>NUCLEOTIDE SEQUENCE [LARGE SCALE GENOMIC DNA]</scope>
    <source>
        <strain evidence="13 16">GPSC148</strain>
        <strain evidence="12 17">GPSC21</strain>
        <strain evidence="14 18">GPSC535</strain>
    </source>
</reference>
<dbReference type="Proteomes" id="UP000358702">
    <property type="component" value="Unassembled WGS sequence"/>
</dbReference>
<name>A0A0B7LDQ8_STREE</name>
<gene>
    <name evidence="6" type="ORF">ERS020924_01021</name>
    <name evidence="10" type="ORF">GM536_10805</name>
    <name evidence="11" type="ORF">GM537_10585</name>
    <name evidence="9" type="ORF">GM544_03285</name>
    <name evidence="8" type="ORF">GM545_11175</name>
    <name evidence="7" type="ORF">RLG82_09425</name>
    <name evidence="12" type="ORF">SAMEA3353631_00794</name>
    <name evidence="14" type="ORF">SAMEA3389245_02146</name>
    <name evidence="13" type="ORF">SAMEA3390019_01873</name>
</gene>
<dbReference type="EMBL" id="CABBMN010000016">
    <property type="protein sequence ID" value="VSC33668.1"/>
    <property type="molecule type" value="Genomic_DNA"/>
</dbReference>
<dbReference type="SUPFAM" id="SSF116734">
    <property type="entry name" value="DNA methylase specificity domain"/>
    <property type="match status" value="1"/>
</dbReference>
<comment type="similarity">
    <text evidence="1">Belongs to the type-I restriction system S methylase family.</text>
</comment>
<evidence type="ECO:0000313" key="11">
    <source>
        <dbReference type="EMBL" id="MTW25251.1"/>
    </source>
</evidence>
<dbReference type="Proteomes" id="UP000467349">
    <property type="component" value="Unassembled WGS sequence"/>
</dbReference>
<comment type="subunit">
    <text evidence="4">The methyltransferase is composed of M and S polypeptides.</text>
</comment>
<dbReference type="REBASE" id="305372">
    <property type="entry name" value="S3.Spn0848ORF521P"/>
</dbReference>
<proteinExistence type="inferred from homology"/>
<dbReference type="GO" id="GO:0004519">
    <property type="term" value="F:endonuclease activity"/>
    <property type="evidence" value="ECO:0007669"/>
    <property type="project" value="UniProtKB-KW"/>
</dbReference>
<dbReference type="InterPro" id="IPR051212">
    <property type="entry name" value="Type-I_RE_S_subunit"/>
</dbReference>
<evidence type="ECO:0000313" key="18">
    <source>
        <dbReference type="Proteomes" id="UP000405447"/>
    </source>
</evidence>
<dbReference type="REBASE" id="305570">
    <property type="entry name" value="S5.Spn2949ORF492P"/>
</dbReference>
<reference evidence="19 20" key="3">
    <citation type="submission" date="2019-11" db="EMBL/GenBank/DDBJ databases">
        <title>Growth characteristics of pneumococcus vary with the chemical composition of the capsule and with environmental conditions.</title>
        <authorList>
            <person name="Tothpal A."/>
            <person name="Desobry K."/>
            <person name="Joshi S."/>
            <person name="Wyllie A.L."/>
            <person name="Weinberger D.M."/>
        </authorList>
    </citation>
    <scope>NUCLEOTIDE SEQUENCE [LARGE SCALE GENOMIC DNA]</scope>
    <source>
        <strain evidence="20">pnumococcus09N</strain>
        <strain evidence="8">Pnumococcus09N</strain>
        <strain evidence="21">pnumococcus15C</strain>
        <strain evidence="9">Pnumococcus15C</strain>
        <strain evidence="10">Pnumococcus19F</strain>
        <strain evidence="19">pnumococcus19F</strain>
        <strain evidence="11">Pnumococcus23A</strain>
        <strain evidence="22">pnumococcus23A</strain>
    </source>
</reference>
<evidence type="ECO:0000313" key="16">
    <source>
        <dbReference type="Proteomes" id="UP000311674"/>
    </source>
</evidence>
<evidence type="ECO:0000313" key="20">
    <source>
        <dbReference type="Proteomes" id="UP000467349"/>
    </source>
</evidence>
<evidence type="ECO:0000313" key="12">
    <source>
        <dbReference type="EMBL" id="VKB55642.1"/>
    </source>
</evidence>
<dbReference type="InterPro" id="IPR000055">
    <property type="entry name" value="Restrct_endonuc_typeI_TRD"/>
</dbReference>
<evidence type="ECO:0000313" key="22">
    <source>
        <dbReference type="Proteomes" id="UP000490982"/>
    </source>
</evidence>
<evidence type="ECO:0000313" key="17">
    <source>
        <dbReference type="Proteomes" id="UP000358702"/>
    </source>
</evidence>
<evidence type="ECO:0000259" key="5">
    <source>
        <dbReference type="Pfam" id="PF01420"/>
    </source>
</evidence>
<feature type="domain" description="Type I restriction modification DNA specificity" evidence="5">
    <location>
        <begin position="31"/>
        <end position="193"/>
    </location>
</feature>
<evidence type="ECO:0000313" key="7">
    <source>
        <dbReference type="EMBL" id="MDS8039187.1"/>
    </source>
</evidence>
<dbReference type="PANTHER" id="PTHR43140">
    <property type="entry name" value="TYPE-1 RESTRICTION ENZYME ECOKI SPECIFICITY PROTEIN"/>
    <property type="match status" value="1"/>
</dbReference>
<dbReference type="Proteomes" id="UP000437160">
    <property type="component" value="Unassembled WGS sequence"/>
</dbReference>
<dbReference type="Proteomes" id="UP000042967">
    <property type="component" value="Unassembled WGS sequence"/>
</dbReference>
<dbReference type="Pfam" id="PF01420">
    <property type="entry name" value="Methylase_S"/>
    <property type="match status" value="1"/>
</dbReference>
<keyword evidence="9" id="KW-0255">Endonuclease</keyword>
<dbReference type="EMBL" id="WNIA01000105">
    <property type="protein sequence ID" value="MTV99531.1"/>
    <property type="molecule type" value="Genomic_DNA"/>
</dbReference>
<dbReference type="PANTHER" id="PTHR43140:SF1">
    <property type="entry name" value="TYPE I RESTRICTION ENZYME ECOKI SPECIFICITY SUBUNIT"/>
    <property type="match status" value="1"/>
</dbReference>
<dbReference type="Proteomes" id="UP000476212">
    <property type="component" value="Unassembled WGS sequence"/>
</dbReference>
<dbReference type="EMBL" id="CAANCB010000003">
    <property type="protein sequence ID" value="VKB55642.1"/>
    <property type="molecule type" value="Genomic_DNA"/>
</dbReference>
<dbReference type="GeneID" id="45654062"/>
<dbReference type="GO" id="GO:0009307">
    <property type="term" value="P:DNA restriction-modification system"/>
    <property type="evidence" value="ECO:0007669"/>
    <property type="project" value="UniProtKB-KW"/>
</dbReference>
<evidence type="ECO:0000313" key="6">
    <source>
        <dbReference type="EMBL" id="COA12955.1"/>
    </source>
</evidence>
<reference evidence="6 15" key="1">
    <citation type="submission" date="2015-03" db="EMBL/GenBank/DDBJ databases">
        <authorList>
            <consortium name="Pathogen Informatics"/>
            <person name="Murphy D."/>
        </authorList>
    </citation>
    <scope>NUCLEOTIDE SEQUENCE [LARGE SCALE GENOMIC DNA]</scope>
    <source>
        <strain evidence="6 15">SMRU1414</strain>
    </source>
</reference>
<evidence type="ECO:0000313" key="15">
    <source>
        <dbReference type="Proteomes" id="UP000042967"/>
    </source>
</evidence>
<dbReference type="EMBL" id="CABCSJ010000011">
    <property type="protein sequence ID" value="VST75667.1"/>
    <property type="molecule type" value="Genomic_DNA"/>
</dbReference>
<accession>A0A0B7LDQ8</accession>
<dbReference type="EMBL" id="JAVPGZ010000225">
    <property type="protein sequence ID" value="MDS8039187.1"/>
    <property type="molecule type" value="Genomic_DNA"/>
</dbReference>
<dbReference type="EMBL" id="WNIB01000010">
    <property type="protein sequence ID" value="MTV89544.1"/>
    <property type="molecule type" value="Genomic_DNA"/>
</dbReference>
<reference evidence="7" key="4">
    <citation type="submission" date="2023-06" db="EMBL/GenBank/DDBJ databases">
        <title>PCVPA Blantyre Malawi Pneumococcal carriage surveillance isolates.</title>
        <authorList>
            <person name="Obolski U."/>
            <person name="Swarthout T.D."/>
            <person name="Kalizang'Oma A."/>
            <person name="Mwalukomo T.S."/>
            <person name="Cave R."/>
            <person name="Brown C."/>
            <person name="Cornick J."/>
            <person name="Kamng'Ona A."/>
            <person name="Msefula J."/>
            <person name="French N."/>
            <person name="Hyderman R."/>
        </authorList>
    </citation>
    <scope>NUCLEOTIDE SEQUENCE</scope>
    <source>
        <strain evidence="7">BVY8TH</strain>
    </source>
</reference>
<keyword evidence="9" id="KW-0540">Nuclease</keyword>
<dbReference type="Gene3D" id="3.90.220.20">
    <property type="entry name" value="DNA methylase specificity domains"/>
    <property type="match status" value="1"/>
</dbReference>
<protein>
    <submittedName>
        <fullName evidence="12 13">Type I restriction-modification system S protein</fullName>
    </submittedName>
    <submittedName>
        <fullName evidence="7 9">Restriction endonuclease</fullName>
        <ecNumber evidence="7">3.1.21.-</ecNumber>
    </submittedName>
    <submittedName>
        <fullName evidence="6">Type I restriction enzyme</fullName>
    </submittedName>
</protein>
<organism evidence="9 21">
    <name type="scientific">Streptococcus pneumoniae</name>
    <dbReference type="NCBI Taxonomy" id="1313"/>
    <lineage>
        <taxon>Bacteria</taxon>
        <taxon>Bacillati</taxon>
        <taxon>Bacillota</taxon>
        <taxon>Bacilli</taxon>
        <taxon>Lactobacillales</taxon>
        <taxon>Streptococcaceae</taxon>
        <taxon>Streptococcus</taxon>
    </lineage>
</organism>
<evidence type="ECO:0000313" key="10">
    <source>
        <dbReference type="EMBL" id="MTV99531.1"/>
    </source>
</evidence>
<dbReference type="RefSeq" id="WP_000240090.1">
    <property type="nucleotide sequence ID" value="NZ_AP019192.2"/>
</dbReference>
<dbReference type="EMBL" id="WNHS01000072">
    <property type="protein sequence ID" value="MTW25251.1"/>
    <property type="molecule type" value="Genomic_DNA"/>
</dbReference>
<evidence type="ECO:0000256" key="3">
    <source>
        <dbReference type="ARBA" id="ARBA00023125"/>
    </source>
</evidence>
<keyword evidence="2" id="KW-0680">Restriction system</keyword>
<dbReference type="GO" id="GO:0016787">
    <property type="term" value="F:hydrolase activity"/>
    <property type="evidence" value="ECO:0007669"/>
    <property type="project" value="UniProtKB-KW"/>
</dbReference>
<evidence type="ECO:0000313" key="13">
    <source>
        <dbReference type="EMBL" id="VSC33668.1"/>
    </source>
</evidence>
<evidence type="ECO:0000256" key="4">
    <source>
        <dbReference type="ARBA" id="ARBA00038652"/>
    </source>
</evidence>